<dbReference type="PROSITE" id="PS51902">
    <property type="entry name" value="CLPX_ZB"/>
    <property type="match status" value="1"/>
</dbReference>
<keyword evidence="4" id="KW-1185">Reference proteome</keyword>
<feature type="binding site" evidence="1">
    <location>
        <position position="16"/>
    </location>
    <ligand>
        <name>Zn(2+)</name>
        <dbReference type="ChEBI" id="CHEBI:29105"/>
    </ligand>
</feature>
<dbReference type="Proteomes" id="UP001592581">
    <property type="component" value="Unassembled WGS sequence"/>
</dbReference>
<comment type="similarity">
    <text evidence="1">Belongs to the ClpX chaperone family.</text>
</comment>
<dbReference type="EMBL" id="JBEUKS010000001">
    <property type="protein sequence ID" value="MFC1437758.1"/>
    <property type="molecule type" value="Genomic_DNA"/>
</dbReference>
<keyword evidence="1" id="KW-0143">Chaperone</keyword>
<proteinExistence type="inferred from homology"/>
<gene>
    <name evidence="3" type="ORF">ABUW04_05755</name>
</gene>
<feature type="binding site" evidence="1">
    <location>
        <position position="38"/>
    </location>
    <ligand>
        <name>Zn(2+)</name>
        <dbReference type="ChEBI" id="CHEBI:29105"/>
    </ligand>
</feature>
<name>A0ABV6XI56_9ACTN</name>
<dbReference type="Gene3D" id="6.20.220.10">
    <property type="entry name" value="ClpX chaperone, C4-type zinc finger domain"/>
    <property type="match status" value="1"/>
</dbReference>
<evidence type="ECO:0000259" key="2">
    <source>
        <dbReference type="PROSITE" id="PS51902"/>
    </source>
</evidence>
<protein>
    <submittedName>
        <fullName evidence="3">ClpX C4-type zinc finger protein</fullName>
    </submittedName>
</protein>
<dbReference type="SUPFAM" id="SSF57716">
    <property type="entry name" value="Glucocorticoid receptor-like (DNA-binding domain)"/>
    <property type="match status" value="1"/>
</dbReference>
<feature type="binding site" evidence="1">
    <location>
        <position position="35"/>
    </location>
    <ligand>
        <name>Zn(2+)</name>
        <dbReference type="ChEBI" id="CHEBI:29105"/>
    </ligand>
</feature>
<comment type="caution">
    <text evidence="3">The sequence shown here is derived from an EMBL/GenBank/DDBJ whole genome shotgun (WGS) entry which is preliminary data.</text>
</comment>
<dbReference type="InterPro" id="IPR010603">
    <property type="entry name" value="Znf_CppX_C4"/>
</dbReference>
<evidence type="ECO:0000256" key="1">
    <source>
        <dbReference type="PROSITE-ProRule" id="PRU01250"/>
    </source>
</evidence>
<feature type="binding site" evidence="1">
    <location>
        <position position="13"/>
    </location>
    <ligand>
        <name>Zn(2+)</name>
        <dbReference type="ChEBI" id="CHEBI:29105"/>
    </ligand>
</feature>
<feature type="domain" description="ClpX-type ZB" evidence="2">
    <location>
        <begin position="1"/>
        <end position="54"/>
    </location>
</feature>
<keyword evidence="1" id="KW-0862">Zinc</keyword>
<keyword evidence="1" id="KW-0479">Metal-binding</keyword>
<organism evidence="3 4">
    <name type="scientific">Streptacidiphilus jeojiensis</name>
    <dbReference type="NCBI Taxonomy" id="3229225"/>
    <lineage>
        <taxon>Bacteria</taxon>
        <taxon>Bacillati</taxon>
        <taxon>Actinomycetota</taxon>
        <taxon>Actinomycetes</taxon>
        <taxon>Kitasatosporales</taxon>
        <taxon>Streptomycetaceae</taxon>
        <taxon>Streptacidiphilus</taxon>
    </lineage>
</organism>
<evidence type="ECO:0000313" key="4">
    <source>
        <dbReference type="Proteomes" id="UP001592581"/>
    </source>
</evidence>
<accession>A0ABV6XI56</accession>
<reference evidence="3 4" key="1">
    <citation type="submission" date="2024-06" db="EMBL/GenBank/DDBJ databases">
        <authorList>
            <person name="Lee S.D."/>
        </authorList>
    </citation>
    <scope>NUCLEOTIDE SEQUENCE [LARGE SCALE GENOMIC DNA]</scope>
    <source>
        <strain evidence="3 4">N1-10</strain>
    </source>
</reference>
<dbReference type="InterPro" id="IPR038366">
    <property type="entry name" value="Znf_CppX_C4_sf"/>
</dbReference>
<dbReference type="RefSeq" id="WP_380563323.1">
    <property type="nucleotide sequence ID" value="NZ_JBEUKS010000001.1"/>
</dbReference>
<dbReference type="SMART" id="SM00994">
    <property type="entry name" value="zf-C4_ClpX"/>
    <property type="match status" value="1"/>
</dbReference>
<sequence>MSAKLFGDRMIHCSFCAKPEAEVSKVIAGPGVYICNECVRLCDELLAQPAKEPAEPSDQPEIPIADSMTVEEILGLLPRIASVSGQVDASLQTWVDRLRARGVSWTKIGDALGVARQSAWEKFAEQG</sequence>
<evidence type="ECO:0000313" key="3">
    <source>
        <dbReference type="EMBL" id="MFC1437758.1"/>
    </source>
</evidence>
<dbReference type="InterPro" id="IPR059188">
    <property type="entry name" value="Znf_CLPX-like"/>
</dbReference>
<dbReference type="Pfam" id="PF06689">
    <property type="entry name" value="zf-C4_ClpX"/>
    <property type="match status" value="1"/>
</dbReference>